<dbReference type="EMBL" id="CAJNAP010000052">
    <property type="protein sequence ID" value="CAE6516731.1"/>
    <property type="molecule type" value="Genomic_DNA"/>
</dbReference>
<evidence type="ECO:0000313" key="2">
    <source>
        <dbReference type="Proteomes" id="UP000601736"/>
    </source>
</evidence>
<dbReference type="RefSeq" id="WP_204800367.1">
    <property type="nucleotide sequence ID" value="NZ_CAJNAP010000052.1"/>
</dbReference>
<gene>
    <name evidence="1" type="ORF">NMYAN_60131</name>
</gene>
<evidence type="ECO:0008006" key="3">
    <source>
        <dbReference type="Google" id="ProtNLM"/>
    </source>
</evidence>
<organism evidence="1 2">
    <name type="scientific">Nitrosomonas nitrosa</name>
    <dbReference type="NCBI Taxonomy" id="52442"/>
    <lineage>
        <taxon>Bacteria</taxon>
        <taxon>Pseudomonadati</taxon>
        <taxon>Pseudomonadota</taxon>
        <taxon>Betaproteobacteria</taxon>
        <taxon>Nitrosomonadales</taxon>
        <taxon>Nitrosomonadaceae</taxon>
        <taxon>Nitrosomonas</taxon>
    </lineage>
</organism>
<comment type="caution">
    <text evidence="1">The sequence shown here is derived from an EMBL/GenBank/DDBJ whole genome shotgun (WGS) entry which is preliminary data.</text>
</comment>
<dbReference type="AlphaFoldDB" id="A0A8H8Z1M6"/>
<evidence type="ECO:0000313" key="1">
    <source>
        <dbReference type="EMBL" id="CAE6516731.1"/>
    </source>
</evidence>
<dbReference type="Proteomes" id="UP000601736">
    <property type="component" value="Unassembled WGS sequence"/>
</dbReference>
<proteinExistence type="predicted"/>
<reference evidence="1" key="1">
    <citation type="submission" date="2021-02" db="EMBL/GenBank/DDBJ databases">
        <authorList>
            <person name="Han P."/>
        </authorList>
    </citation>
    <scope>NUCLEOTIDE SEQUENCE</scope>
    <source>
        <strain evidence="1">Nitrosomonas nitrosa 18-3D</strain>
    </source>
</reference>
<sequence>MKLADFIKINTNYMRSINLERDSDSNNVHPYIPTSRAIQTLARIAETINKNETPRSWALIGPYGSGKSAFGLFLDQLLSEPGTASSKHAREVLRNADLNLAQKFDKTLNNTRGYCCINLTGSPESLGKRLIKATLAGARIFLGSRRGPVPNVVKGLEALLQSEFITTSDIIEHIAELQRSVHRAGGAGILIIIDELGKFLEFDARHHNTSDIFLLQAIAESAHKPNPIPLHFIVLLHQAFDQHFKGLGEQLKNEWKKVQGRFESVAFLESTEQILRILSATLTSNFMDEVNADKTAECNRIVTSLVEANALPAGMNATIANDLFSKCYPLHPLTALLLPTLCQKVAQNERTLFTYLGSQEPHGFNEALSNLEIIQNRELPWIMPWDIYEYFVLNQPGLTTDHATHRRWAEVVTALERLGDATTQEIQLLKTIGLFNIVGAQGGLKASKEIISLCGKGDEHAFKHALESLQKKSIITYRKYSGEYRVWQGSDFDLEASVQEQKNQMANIQLAELLNDRKPLQPVVARRYSIETGTLRYFKPIFIDRLNLGQLKLASEPIMYLCLSETGEDKVIFQQHLSNLGHSLVVGAIIDSATTMRELLLEVIALQKIQRSSPELASDPIAQRELKDRLSAAIRNERQAISRVLEEPNRSAWYWNAKYHQLDNKRELQELLSSILKSNYTKTPYLHNELINREKPSASAMAGRKKLLLAMLENEGAEDLGIEKFPPEKAIYRSILRSTGLHAQTDQGWRFVAPRSNDAAEGDVQLLWQVIEDFLNRTEQVPLTVAQFYDELMNPPYGIKAGVLPVFFLAACLIYKDEIAIYENGYYSPFLTQELLEKILKSPELFSIQRFRIDHLRNQLFKKYAQAITLDEPETVNMIAVVKPLSRFMVNLPDYTKRTKRVSEKAQKVREHFFSAKSPTKLLFQDLPIACGFEPINSGTTAEFLDEFSKELKTVFAEFRVVYHKLLAEFQSLLKRTFCENEKTSLSELRERLRGRYGLLQTYTIDTHGLKAFLGRLADPYGDDGHWLNSLATFIARKPPEKWIDEDINIVDYRLVEFSKRLRDLERLRLHYEDKAISSNNQIEVVMLRTVRQGGNDHDVIVTLDESKKKAISEKLATVHQILRDLPSEELRLALLAQLFEEHVVIQKNIEAESQAITEKGRNS</sequence>
<name>A0A8H8Z1M6_9PROT</name>
<accession>A0A8H8Z1M6</accession>
<protein>
    <recommendedName>
        <fullName evidence="3">ATP-binding protein</fullName>
    </recommendedName>
</protein>